<dbReference type="AlphaFoldDB" id="A0A1Q5UMI6"/>
<accession>A0A1Q5UMI6</accession>
<evidence type="ECO:0000313" key="3">
    <source>
        <dbReference type="EMBL" id="OKP13664.1"/>
    </source>
</evidence>
<evidence type="ECO:0000259" key="2">
    <source>
        <dbReference type="Pfam" id="PF07859"/>
    </source>
</evidence>
<dbReference type="GO" id="GO:0072330">
    <property type="term" value="P:monocarboxylic acid biosynthetic process"/>
    <property type="evidence" value="ECO:0007669"/>
    <property type="project" value="UniProtKB-ARBA"/>
</dbReference>
<comment type="caution">
    <text evidence="3">The sequence shown here is derived from an EMBL/GenBank/DDBJ whole genome shotgun (WGS) entry which is preliminary data.</text>
</comment>
<dbReference type="EMBL" id="MNBE01000128">
    <property type="protein sequence ID" value="OKP13664.1"/>
    <property type="molecule type" value="Genomic_DNA"/>
</dbReference>
<dbReference type="InterPro" id="IPR029058">
    <property type="entry name" value="AB_hydrolase_fold"/>
</dbReference>
<dbReference type="Gene3D" id="3.40.50.1820">
    <property type="entry name" value="alpha/beta hydrolase"/>
    <property type="match status" value="1"/>
</dbReference>
<dbReference type="InterPro" id="IPR050300">
    <property type="entry name" value="GDXG_lipolytic_enzyme"/>
</dbReference>
<dbReference type="InterPro" id="IPR013094">
    <property type="entry name" value="AB_hydrolase_3"/>
</dbReference>
<dbReference type="GO" id="GO:0016787">
    <property type="term" value="F:hydrolase activity"/>
    <property type="evidence" value="ECO:0007669"/>
    <property type="project" value="UniProtKB-KW"/>
</dbReference>
<dbReference type="PANTHER" id="PTHR48081:SF8">
    <property type="entry name" value="ALPHA_BETA HYDROLASE FOLD-3 DOMAIN-CONTAINING PROTEIN-RELATED"/>
    <property type="match status" value="1"/>
</dbReference>
<organism evidence="3 4">
    <name type="scientific">Penicillium subrubescens</name>
    <dbReference type="NCBI Taxonomy" id="1316194"/>
    <lineage>
        <taxon>Eukaryota</taxon>
        <taxon>Fungi</taxon>
        <taxon>Dikarya</taxon>
        <taxon>Ascomycota</taxon>
        <taxon>Pezizomycotina</taxon>
        <taxon>Eurotiomycetes</taxon>
        <taxon>Eurotiomycetidae</taxon>
        <taxon>Eurotiales</taxon>
        <taxon>Aspergillaceae</taxon>
        <taxon>Penicillium</taxon>
    </lineage>
</organism>
<feature type="domain" description="Alpha/beta hydrolase fold-3" evidence="2">
    <location>
        <begin position="124"/>
        <end position="358"/>
    </location>
</feature>
<name>A0A1Q5UMI6_9EURO</name>
<dbReference type="GO" id="GO:0017000">
    <property type="term" value="P:antibiotic biosynthetic process"/>
    <property type="evidence" value="ECO:0007669"/>
    <property type="project" value="UniProtKB-ARBA"/>
</dbReference>
<dbReference type="Pfam" id="PF07859">
    <property type="entry name" value="Abhydrolase_3"/>
    <property type="match status" value="1"/>
</dbReference>
<proteinExistence type="predicted"/>
<keyword evidence="1 3" id="KW-0378">Hydrolase</keyword>
<reference evidence="3 4" key="1">
    <citation type="submission" date="2016-10" db="EMBL/GenBank/DDBJ databases">
        <title>Genome sequence of the ascomycete fungus Penicillium subrubescens.</title>
        <authorList>
            <person name="De Vries R.P."/>
            <person name="Peng M."/>
            <person name="Dilokpimol A."/>
            <person name="Hilden K."/>
            <person name="Makela M.R."/>
            <person name="Grigoriev I."/>
            <person name="Riley R."/>
            <person name="Granchi Z."/>
        </authorList>
    </citation>
    <scope>NUCLEOTIDE SEQUENCE [LARGE SCALE GENOMIC DNA]</scope>
    <source>
        <strain evidence="3 4">CBS 132785</strain>
    </source>
</reference>
<dbReference type="Proteomes" id="UP000186955">
    <property type="component" value="Unassembled WGS sequence"/>
</dbReference>
<dbReference type="SUPFAM" id="SSF53474">
    <property type="entry name" value="alpha/beta-Hydrolases"/>
    <property type="match status" value="1"/>
</dbReference>
<gene>
    <name evidence="3" type="ORF">PENSUB_855</name>
</gene>
<sequence>MAEDTEDTPPARNQALHRWRARDILQPLHNSIPAELLYRFDPDYIIFYNKHNAGRLHTHEVPIEEFRKNPARYTISYGRDRGPDVYCISEKKCPVEGGEITIRIFEPEPKKDEHGQPQKRAAYVNFHGGGWVFGGLEVDHDFCKMIVHRLDGDLVAFDVDYRLAPEHRFPIPLDDCWAAFNWIRSQKAEEFNLDPDRFAVGGASAGGNMAAVLAHFCRDAGIPLRLQILTVPICDFNSTFTAEGQFDRAGSPYDSYREMEFTAALPAARMAYFHRHYLGVPRPAPSADTEELNLNDPLQDWKISPFLAPNFANLAPALVSTAELDPLCDEGELYAYKLKSAGNRVDINQFRRVPHTFAVLDGILDSGLEYNVLVVAALKRELLA</sequence>
<dbReference type="PANTHER" id="PTHR48081">
    <property type="entry name" value="AB HYDROLASE SUPERFAMILY PROTEIN C4A8.06C"/>
    <property type="match status" value="1"/>
</dbReference>
<keyword evidence="4" id="KW-1185">Reference proteome</keyword>
<evidence type="ECO:0000256" key="1">
    <source>
        <dbReference type="ARBA" id="ARBA00022801"/>
    </source>
</evidence>
<protein>
    <submittedName>
        <fullName evidence="3">AB hydrolase superfamily protein</fullName>
    </submittedName>
</protein>
<dbReference type="STRING" id="1316194.A0A1Q5UMI6"/>
<evidence type="ECO:0000313" key="4">
    <source>
        <dbReference type="Proteomes" id="UP000186955"/>
    </source>
</evidence>